<evidence type="ECO:0000313" key="5">
    <source>
        <dbReference type="Proteomes" id="UP000244441"/>
    </source>
</evidence>
<keyword evidence="3" id="KW-0732">Signal</keyword>
<evidence type="ECO:0000256" key="2">
    <source>
        <dbReference type="ARBA" id="ARBA00008520"/>
    </source>
</evidence>
<dbReference type="GO" id="GO:0042597">
    <property type="term" value="C:periplasmic space"/>
    <property type="evidence" value="ECO:0007669"/>
    <property type="project" value="UniProtKB-SubCell"/>
</dbReference>
<dbReference type="Gene3D" id="3.40.190.10">
    <property type="entry name" value="Periplasmic binding protein-like II"/>
    <property type="match status" value="2"/>
</dbReference>
<evidence type="ECO:0000256" key="3">
    <source>
        <dbReference type="SAM" id="SignalP"/>
    </source>
</evidence>
<dbReference type="EMBL" id="CP026604">
    <property type="protein sequence ID" value="AWB65831.1"/>
    <property type="molecule type" value="Genomic_DNA"/>
</dbReference>
<evidence type="ECO:0000313" key="4">
    <source>
        <dbReference type="EMBL" id="AWB65831.1"/>
    </source>
</evidence>
<keyword evidence="5" id="KW-1185">Reference proteome</keyword>
<reference evidence="4 5" key="1">
    <citation type="submission" date="2018-01" db="EMBL/GenBank/DDBJ databases">
        <title>Genome sequence of a Cantenovulum-like bacteria.</title>
        <authorList>
            <person name="Tan W.R."/>
            <person name="Lau N.-S."/>
            <person name="Go F."/>
            <person name="Amirul A.-A.A."/>
        </authorList>
    </citation>
    <scope>NUCLEOTIDE SEQUENCE [LARGE SCALE GENOMIC DNA]</scope>
    <source>
        <strain evidence="4 5">CCB-QB4</strain>
    </source>
</reference>
<name>A0A2S0VNM4_9ALTE</name>
<protein>
    <submittedName>
        <fullName evidence="4">Uncharacterized protein</fullName>
    </submittedName>
</protein>
<evidence type="ECO:0000256" key="1">
    <source>
        <dbReference type="ARBA" id="ARBA00004418"/>
    </source>
</evidence>
<dbReference type="SUPFAM" id="SSF53850">
    <property type="entry name" value="Periplasmic binding protein-like II"/>
    <property type="match status" value="1"/>
</dbReference>
<organism evidence="4 5">
    <name type="scientific">Saccharobesus litoralis</name>
    <dbReference type="NCBI Taxonomy" id="2172099"/>
    <lineage>
        <taxon>Bacteria</taxon>
        <taxon>Pseudomonadati</taxon>
        <taxon>Pseudomonadota</taxon>
        <taxon>Gammaproteobacteria</taxon>
        <taxon>Alteromonadales</taxon>
        <taxon>Alteromonadaceae</taxon>
        <taxon>Saccharobesus</taxon>
    </lineage>
</organism>
<comment type="subcellular location">
    <subcellularLocation>
        <location evidence="1">Periplasm</location>
    </subcellularLocation>
</comment>
<proteinExistence type="inferred from homology"/>
<sequence length="407" mass="47186">MLSRFIRLVFCLSLLLSHFNVLATDKLYVGIGIGPKVQAIHVPIYQDFEKETGIKIIRVRIADMKDLDDRKNWQTKDGQPIDIINAHASRRLLAYYQRGDLKRLNELWQANNLDKYFAHLSDTITFDSHKLLLPLTINGWHIYYLNSANFQQWHVPQTLEELATTCKQLSAKNIIPFYIAAKTPWNIAAWFEYLTLRLHGLTFFQQLTNGEISYQSDKVRQVLLAWQQLIHANCFSEAYGEQSWKDVMHLFYRNEIAFVFGNNSIITSTSTTNKFDNLNFFNFPKGANIPRYESVPVQGFAVNKNSEKHHAIKRFLLFMSQAHVQNRLSSNTGRFAANRLSSVPPAPLIQKLANALSTAAGHSQFIDRMLPPDFEKHSRPLFVQFIRSGEIKPFAENMERLRRKYFK</sequence>
<dbReference type="InterPro" id="IPR006059">
    <property type="entry name" value="SBP"/>
</dbReference>
<accession>A0A2S0VNM4</accession>
<dbReference type="InterPro" id="IPR050490">
    <property type="entry name" value="Bact_solute-bd_prot1"/>
</dbReference>
<dbReference type="Pfam" id="PF13416">
    <property type="entry name" value="SBP_bac_8"/>
    <property type="match status" value="1"/>
</dbReference>
<dbReference type="Proteomes" id="UP000244441">
    <property type="component" value="Chromosome"/>
</dbReference>
<feature type="signal peptide" evidence="3">
    <location>
        <begin position="1"/>
        <end position="23"/>
    </location>
</feature>
<feature type="chain" id="PRO_5015626915" evidence="3">
    <location>
        <begin position="24"/>
        <end position="407"/>
    </location>
</feature>
<dbReference type="PANTHER" id="PTHR43649:SF17">
    <property type="entry name" value="ABC TRANSPORTER SOLUTE BINDING PROTEIN-SUGAR TRANSPORT"/>
    <property type="match status" value="1"/>
</dbReference>
<dbReference type="KEGG" id="cate:C2869_04970"/>
<dbReference type="PANTHER" id="PTHR43649">
    <property type="entry name" value="ARABINOSE-BINDING PROTEIN-RELATED"/>
    <property type="match status" value="1"/>
</dbReference>
<gene>
    <name evidence="4" type="ORF">C2869_04970</name>
</gene>
<comment type="similarity">
    <text evidence="2">Belongs to the bacterial solute-binding protein 1 family.</text>
</comment>
<dbReference type="AlphaFoldDB" id="A0A2S0VNM4"/>